<accession>A0ABU0FAY3</accession>
<gene>
    <name evidence="1" type="ORF">J3R73_001570</name>
</gene>
<organism evidence="1 2">
    <name type="scientific">Labrys monachus</name>
    <dbReference type="NCBI Taxonomy" id="217067"/>
    <lineage>
        <taxon>Bacteria</taxon>
        <taxon>Pseudomonadati</taxon>
        <taxon>Pseudomonadota</taxon>
        <taxon>Alphaproteobacteria</taxon>
        <taxon>Hyphomicrobiales</taxon>
        <taxon>Xanthobacteraceae</taxon>
        <taxon>Labrys</taxon>
    </lineage>
</organism>
<dbReference type="RefSeq" id="WP_307424645.1">
    <property type="nucleotide sequence ID" value="NZ_JAUSVK010000001.1"/>
</dbReference>
<dbReference type="EMBL" id="JAUSVK010000001">
    <property type="protein sequence ID" value="MDQ0391778.1"/>
    <property type="molecule type" value="Genomic_DNA"/>
</dbReference>
<proteinExistence type="predicted"/>
<name>A0ABU0FAY3_9HYPH</name>
<dbReference type="Proteomes" id="UP001237448">
    <property type="component" value="Unassembled WGS sequence"/>
</dbReference>
<keyword evidence="2" id="KW-1185">Reference proteome</keyword>
<sequence length="79" mass="8544">MSAPAFDIVSKSRREVEIAHHDEGHRYKFSVTTNGAGKRVLADTTETVAAAAAKHPPEWYSASARAFATTVAHRAHAID</sequence>
<reference evidence="1 2" key="1">
    <citation type="submission" date="2023-07" db="EMBL/GenBank/DDBJ databases">
        <title>Genomic Encyclopedia of Type Strains, Phase IV (KMG-IV): sequencing the most valuable type-strain genomes for metagenomic binning, comparative biology and taxonomic classification.</title>
        <authorList>
            <person name="Goeker M."/>
        </authorList>
    </citation>
    <scope>NUCLEOTIDE SEQUENCE [LARGE SCALE GENOMIC DNA]</scope>
    <source>
        <strain evidence="1 2">DSM 5896</strain>
    </source>
</reference>
<comment type="caution">
    <text evidence="1">The sequence shown here is derived from an EMBL/GenBank/DDBJ whole genome shotgun (WGS) entry which is preliminary data.</text>
</comment>
<protein>
    <recommendedName>
        <fullName evidence="3">DUF1508 domain-containing protein</fullName>
    </recommendedName>
</protein>
<evidence type="ECO:0000313" key="2">
    <source>
        <dbReference type="Proteomes" id="UP001237448"/>
    </source>
</evidence>
<evidence type="ECO:0008006" key="3">
    <source>
        <dbReference type="Google" id="ProtNLM"/>
    </source>
</evidence>
<evidence type="ECO:0000313" key="1">
    <source>
        <dbReference type="EMBL" id="MDQ0391778.1"/>
    </source>
</evidence>